<gene>
    <name evidence="2" type="ORF">EGYM00163_LOCUS38361</name>
</gene>
<feature type="compositionally biased region" description="Basic and acidic residues" evidence="1">
    <location>
        <begin position="79"/>
        <end position="91"/>
    </location>
</feature>
<evidence type="ECO:0000313" key="2">
    <source>
        <dbReference type="EMBL" id="CAE0827100.1"/>
    </source>
</evidence>
<feature type="region of interest" description="Disordered" evidence="1">
    <location>
        <begin position="72"/>
        <end position="91"/>
    </location>
</feature>
<feature type="compositionally biased region" description="Basic and acidic residues" evidence="1">
    <location>
        <begin position="309"/>
        <end position="320"/>
    </location>
</feature>
<organism evidence="2">
    <name type="scientific">Eutreptiella gymnastica</name>
    <dbReference type="NCBI Taxonomy" id="73025"/>
    <lineage>
        <taxon>Eukaryota</taxon>
        <taxon>Discoba</taxon>
        <taxon>Euglenozoa</taxon>
        <taxon>Euglenida</taxon>
        <taxon>Spirocuta</taxon>
        <taxon>Euglenophyceae</taxon>
        <taxon>Eutreptiales</taxon>
        <taxon>Eutreptiaceae</taxon>
        <taxon>Eutreptiella</taxon>
    </lineage>
</organism>
<sequence>MVLLHEAAAAQLSVACQTLLQAIQQLQLYLKQEQTTATLLKNLSRFPRVPVQRLQRLSVSTITASHCHTAAVASSVKNESPDDRSQDDDKSLAATVTETPSTQKERPDTKQAVPSTRTRKSFSTSSPRFTSCPSLSIKANHDKESNTFAPVSTRRQQNTRITESAFATANPFSVLNTQSAKRLTSSAWDTRTANKTIRSGKHRTAAKEGEATTTQVSTHCVQRIQRVQRSNKYARKFGAKKGAPNCRTRAEIGPTIHQHSLAGPPLNVWDASAAILSAPQLATPTKNKSRPALNTLKQPEASHSTPTTKPHEGDTKVSDLGDERTSVSWFKDDLGDYHLCSEAEVDTYTLFHRRLTDAEVDESPIKEETDLLIQLRHMKPCNTGNCYYWSEDLSTS</sequence>
<name>A0A7S4LG13_9EUGL</name>
<feature type="compositionally biased region" description="Polar residues" evidence="1">
    <location>
        <begin position="146"/>
        <end position="157"/>
    </location>
</feature>
<protein>
    <submittedName>
        <fullName evidence="2">Uncharacterized protein</fullName>
    </submittedName>
</protein>
<feature type="region of interest" description="Disordered" evidence="1">
    <location>
        <begin position="280"/>
        <end position="320"/>
    </location>
</feature>
<proteinExistence type="predicted"/>
<feature type="compositionally biased region" description="Low complexity" evidence="1">
    <location>
        <begin position="121"/>
        <end position="134"/>
    </location>
</feature>
<dbReference type="EMBL" id="HBJA01111220">
    <property type="protein sequence ID" value="CAE0827100.1"/>
    <property type="molecule type" value="Transcribed_RNA"/>
</dbReference>
<feature type="region of interest" description="Disordered" evidence="1">
    <location>
        <begin position="96"/>
        <end position="157"/>
    </location>
</feature>
<accession>A0A7S4LG13</accession>
<evidence type="ECO:0000256" key="1">
    <source>
        <dbReference type="SAM" id="MobiDB-lite"/>
    </source>
</evidence>
<dbReference type="AlphaFoldDB" id="A0A7S4LG13"/>
<feature type="compositionally biased region" description="Polar residues" evidence="1">
    <location>
        <begin position="295"/>
        <end position="308"/>
    </location>
</feature>
<reference evidence="2" key="1">
    <citation type="submission" date="2021-01" db="EMBL/GenBank/DDBJ databases">
        <authorList>
            <person name="Corre E."/>
            <person name="Pelletier E."/>
            <person name="Niang G."/>
            <person name="Scheremetjew M."/>
            <person name="Finn R."/>
            <person name="Kale V."/>
            <person name="Holt S."/>
            <person name="Cochrane G."/>
            <person name="Meng A."/>
            <person name="Brown T."/>
            <person name="Cohen L."/>
        </authorList>
    </citation>
    <scope>NUCLEOTIDE SEQUENCE</scope>
    <source>
        <strain evidence="2">CCMP1594</strain>
    </source>
</reference>